<name>A0A1W2TFJ8_ROSNE</name>
<keyword evidence="3" id="KW-1185">Reference proteome</keyword>
<organism evidence="2">
    <name type="scientific">Rosellinia necatrix</name>
    <name type="common">White root-rot fungus</name>
    <dbReference type="NCBI Taxonomy" id="77044"/>
    <lineage>
        <taxon>Eukaryota</taxon>
        <taxon>Fungi</taxon>
        <taxon>Dikarya</taxon>
        <taxon>Ascomycota</taxon>
        <taxon>Pezizomycotina</taxon>
        <taxon>Sordariomycetes</taxon>
        <taxon>Xylariomycetidae</taxon>
        <taxon>Xylariales</taxon>
        <taxon>Xylariaceae</taxon>
        <taxon>Rosellinia</taxon>
    </lineage>
</organism>
<accession>A0A1W2TFJ8</accession>
<evidence type="ECO:0000313" key="2">
    <source>
        <dbReference type="EMBL" id="GAP86823.1"/>
    </source>
</evidence>
<dbReference type="EMBL" id="DF977466">
    <property type="protein sequence ID" value="GAP86823.1"/>
    <property type="molecule type" value="Genomic_DNA"/>
</dbReference>
<evidence type="ECO:0000256" key="1">
    <source>
        <dbReference type="SAM" id="MobiDB-lite"/>
    </source>
</evidence>
<gene>
    <name evidence="2" type="ORF">SAMD00023353_2100470</name>
</gene>
<proteinExistence type="predicted"/>
<sequence length="307" mass="33674">MSSRLPKGLGPCKPHPEHSNTFVDKNNQLTTSAWIVVTDNEPDIDLRSRICLPRRICFSVAKPVSPIAEAALCTASCAFTIGGKLYLITGAVLATTSTTFGVSWMGAEWRGDGPSAAVPTDTRLSIKKSIRLGRVACYDTNVAWAIIEVADTFEACRDRRCRDCATFVNNCWDTENQRGSVPVDLIAMKKPARRNGEPNLLSRHSFRLRCAADNRETAGFRHVSWHKGAMPSSGGSDRLNPIDSGSLVMYNGQDIGIATAVEPDRSQITVLLFNYKLWAFIGDYLGVSPEDGPVVVYRTLRHLELAT</sequence>
<evidence type="ECO:0000313" key="3">
    <source>
        <dbReference type="Proteomes" id="UP000054516"/>
    </source>
</evidence>
<dbReference type="Proteomes" id="UP000054516">
    <property type="component" value="Unassembled WGS sequence"/>
</dbReference>
<reference evidence="2" key="1">
    <citation type="submission" date="2016-03" db="EMBL/GenBank/DDBJ databases">
        <title>Draft genome sequence of Rosellinia necatrix.</title>
        <authorList>
            <person name="Kanematsu S."/>
        </authorList>
    </citation>
    <scope>NUCLEOTIDE SEQUENCE [LARGE SCALE GENOMIC DNA]</scope>
    <source>
        <strain evidence="2">W97</strain>
    </source>
</reference>
<protein>
    <submittedName>
        <fullName evidence="2">Uncharacterized protein</fullName>
    </submittedName>
</protein>
<dbReference type="OrthoDB" id="4643973at2759"/>
<dbReference type="AlphaFoldDB" id="A0A1W2TFJ8"/>
<feature type="region of interest" description="Disordered" evidence="1">
    <location>
        <begin position="1"/>
        <end position="23"/>
    </location>
</feature>